<dbReference type="EMBL" id="JBIAPI010000001">
    <property type="protein sequence ID" value="MFF3222326.1"/>
    <property type="molecule type" value="Genomic_DNA"/>
</dbReference>
<keyword evidence="3" id="KW-1185">Reference proteome</keyword>
<feature type="transmembrane region" description="Helical" evidence="1">
    <location>
        <begin position="6"/>
        <end position="25"/>
    </location>
</feature>
<comment type="caution">
    <text evidence="2">The sequence shown here is derived from an EMBL/GenBank/DDBJ whole genome shotgun (WGS) entry which is preliminary data.</text>
</comment>
<name>A0ABW6QM92_9NOCA</name>
<keyword evidence="1" id="KW-1133">Transmembrane helix</keyword>
<protein>
    <recommendedName>
        <fullName evidence="4">Secreted protein</fullName>
    </recommendedName>
</protein>
<keyword evidence="1" id="KW-0812">Transmembrane</keyword>
<accession>A0ABW6QM92</accession>
<keyword evidence="1" id="KW-0472">Membrane</keyword>
<gene>
    <name evidence="2" type="ORF">ACFYV7_05975</name>
</gene>
<dbReference type="Proteomes" id="UP001601948">
    <property type="component" value="Unassembled WGS sequence"/>
</dbReference>
<sequence>MGSLRPERFVIVAITMSVLGAIFRFKGGAMVHRRCHIVVKREMFAGPRCLLISGVDESFAERLSICGVLCCIKLAVLLVVTVL</sequence>
<evidence type="ECO:0008006" key="4">
    <source>
        <dbReference type="Google" id="ProtNLM"/>
    </source>
</evidence>
<evidence type="ECO:0000256" key="1">
    <source>
        <dbReference type="SAM" id="Phobius"/>
    </source>
</evidence>
<reference evidence="2 3" key="1">
    <citation type="submission" date="2024-10" db="EMBL/GenBank/DDBJ databases">
        <title>The Natural Products Discovery Center: Release of the First 8490 Sequenced Strains for Exploring Actinobacteria Biosynthetic Diversity.</title>
        <authorList>
            <person name="Kalkreuter E."/>
            <person name="Kautsar S.A."/>
            <person name="Yang D."/>
            <person name="Bader C.D."/>
            <person name="Teijaro C.N."/>
            <person name="Fluegel L."/>
            <person name="Davis C.M."/>
            <person name="Simpson J.R."/>
            <person name="Lauterbach L."/>
            <person name="Steele A.D."/>
            <person name="Gui C."/>
            <person name="Meng S."/>
            <person name="Li G."/>
            <person name="Viehrig K."/>
            <person name="Ye F."/>
            <person name="Su P."/>
            <person name="Kiefer A.F."/>
            <person name="Nichols A."/>
            <person name="Cepeda A.J."/>
            <person name="Yan W."/>
            <person name="Fan B."/>
            <person name="Jiang Y."/>
            <person name="Adhikari A."/>
            <person name="Zheng C.-J."/>
            <person name="Schuster L."/>
            <person name="Cowan T.M."/>
            <person name="Smanski M.J."/>
            <person name="Chevrette M.G."/>
            <person name="De Carvalho L.P.S."/>
            <person name="Shen B."/>
        </authorList>
    </citation>
    <scope>NUCLEOTIDE SEQUENCE [LARGE SCALE GENOMIC DNA]</scope>
    <source>
        <strain evidence="2 3">NPDC003040</strain>
    </source>
</reference>
<proteinExistence type="predicted"/>
<evidence type="ECO:0000313" key="3">
    <source>
        <dbReference type="Proteomes" id="UP001601948"/>
    </source>
</evidence>
<evidence type="ECO:0000313" key="2">
    <source>
        <dbReference type="EMBL" id="MFF3222326.1"/>
    </source>
</evidence>
<dbReference type="RefSeq" id="WP_387716134.1">
    <property type="nucleotide sequence ID" value="NZ_JBIAPI010000001.1"/>
</dbReference>
<organism evidence="2 3">
    <name type="scientific">Nocardia suismassiliense</name>
    <dbReference type="NCBI Taxonomy" id="2077092"/>
    <lineage>
        <taxon>Bacteria</taxon>
        <taxon>Bacillati</taxon>
        <taxon>Actinomycetota</taxon>
        <taxon>Actinomycetes</taxon>
        <taxon>Mycobacteriales</taxon>
        <taxon>Nocardiaceae</taxon>
        <taxon>Nocardia</taxon>
    </lineage>
</organism>